<dbReference type="EMBL" id="CM000850">
    <property type="protein sequence ID" value="KRH05787.1"/>
    <property type="molecule type" value="Genomic_DNA"/>
</dbReference>
<protein>
    <submittedName>
        <fullName evidence="1 2">Uncharacterized protein</fullName>
    </submittedName>
</protein>
<proteinExistence type="predicted"/>
<dbReference type="EnsemblPlants" id="KRH05787">
    <property type="protein sequence ID" value="KRH05787"/>
    <property type="gene ID" value="GLYMA_17G248500"/>
</dbReference>
<gene>
    <name evidence="1" type="ORF">GLYMA_17G248500</name>
</gene>
<dbReference type="OMA" id="VFIHISI"/>
<sequence>MRCFFTTLLASDMGDIHPIFQRHLLLLKGFIVLSSRKRYTRVFIHISILGEVDVKESWIKLFRVNPFGPLHLPCIRDLMGAGKRCEIFFRKIHFELGWFDLSTQKIEMLDFNKRQIVT</sequence>
<dbReference type="Proteomes" id="UP000008827">
    <property type="component" value="Chromosome 17"/>
</dbReference>
<dbReference type="InParanoid" id="A0A0R0FSS7"/>
<organism evidence="1">
    <name type="scientific">Glycine max</name>
    <name type="common">Soybean</name>
    <name type="synonym">Glycine hispida</name>
    <dbReference type="NCBI Taxonomy" id="3847"/>
    <lineage>
        <taxon>Eukaryota</taxon>
        <taxon>Viridiplantae</taxon>
        <taxon>Streptophyta</taxon>
        <taxon>Embryophyta</taxon>
        <taxon>Tracheophyta</taxon>
        <taxon>Spermatophyta</taxon>
        <taxon>Magnoliopsida</taxon>
        <taxon>eudicotyledons</taxon>
        <taxon>Gunneridae</taxon>
        <taxon>Pentapetalae</taxon>
        <taxon>rosids</taxon>
        <taxon>fabids</taxon>
        <taxon>Fabales</taxon>
        <taxon>Fabaceae</taxon>
        <taxon>Papilionoideae</taxon>
        <taxon>50 kb inversion clade</taxon>
        <taxon>NPAAA clade</taxon>
        <taxon>indigoferoid/millettioid clade</taxon>
        <taxon>Phaseoleae</taxon>
        <taxon>Glycine</taxon>
        <taxon>Glycine subgen. Soja</taxon>
    </lineage>
</organism>
<evidence type="ECO:0000313" key="3">
    <source>
        <dbReference type="Proteomes" id="UP000008827"/>
    </source>
</evidence>
<reference evidence="2" key="2">
    <citation type="submission" date="2018-02" db="UniProtKB">
        <authorList>
            <consortium name="EnsemblPlants"/>
        </authorList>
    </citation>
    <scope>IDENTIFICATION</scope>
    <source>
        <strain evidence="2">Williams 82</strain>
    </source>
</reference>
<name>A0A0R0FSS7_SOYBN</name>
<dbReference type="Gramene" id="KRH05787">
    <property type="protein sequence ID" value="KRH05787"/>
    <property type="gene ID" value="GLYMA_17G248500"/>
</dbReference>
<evidence type="ECO:0000313" key="2">
    <source>
        <dbReference type="EnsemblPlants" id="KRH05787"/>
    </source>
</evidence>
<reference evidence="1" key="3">
    <citation type="submission" date="2018-07" db="EMBL/GenBank/DDBJ databases">
        <title>WGS assembly of Glycine max.</title>
        <authorList>
            <person name="Schmutz J."/>
            <person name="Cannon S."/>
            <person name="Schlueter J."/>
            <person name="Ma J."/>
            <person name="Mitros T."/>
            <person name="Nelson W."/>
            <person name="Hyten D."/>
            <person name="Song Q."/>
            <person name="Thelen J."/>
            <person name="Cheng J."/>
            <person name="Xu D."/>
            <person name="Hellsten U."/>
            <person name="May G."/>
            <person name="Yu Y."/>
            <person name="Sakurai T."/>
            <person name="Umezawa T."/>
            <person name="Bhattacharyya M."/>
            <person name="Sandhu D."/>
            <person name="Valliyodan B."/>
            <person name="Lindquist E."/>
            <person name="Peto M."/>
            <person name="Grant D."/>
            <person name="Shu S."/>
            <person name="Goodstein D."/>
            <person name="Barry K."/>
            <person name="Futrell-Griggs M."/>
            <person name="Abernathy B."/>
            <person name="Du J."/>
            <person name="Tian Z."/>
            <person name="Zhu L."/>
            <person name="Gill N."/>
            <person name="Joshi T."/>
            <person name="Libault M."/>
            <person name="Sethuraman A."/>
            <person name="Zhang X."/>
            <person name="Shinozaki K."/>
            <person name="Nguyen H."/>
            <person name="Wing R."/>
            <person name="Cregan P."/>
            <person name="Specht J."/>
            <person name="Grimwood J."/>
            <person name="Rokhsar D."/>
            <person name="Stacey G."/>
            <person name="Shoemaker R."/>
            <person name="Jackson S."/>
        </authorList>
    </citation>
    <scope>NUCLEOTIDE SEQUENCE</scope>
    <source>
        <tissue evidence="1">Callus</tissue>
    </source>
</reference>
<evidence type="ECO:0000313" key="1">
    <source>
        <dbReference type="EMBL" id="KRH05787.1"/>
    </source>
</evidence>
<keyword evidence="3" id="KW-1185">Reference proteome</keyword>
<accession>A0A0R0FSS7</accession>
<dbReference type="AlphaFoldDB" id="A0A0R0FSS7"/>
<reference evidence="1 2" key="1">
    <citation type="journal article" date="2010" name="Nature">
        <title>Genome sequence of the palaeopolyploid soybean.</title>
        <authorList>
            <person name="Schmutz J."/>
            <person name="Cannon S.B."/>
            <person name="Schlueter J."/>
            <person name="Ma J."/>
            <person name="Mitros T."/>
            <person name="Nelson W."/>
            <person name="Hyten D.L."/>
            <person name="Song Q."/>
            <person name="Thelen J.J."/>
            <person name="Cheng J."/>
            <person name="Xu D."/>
            <person name="Hellsten U."/>
            <person name="May G.D."/>
            <person name="Yu Y."/>
            <person name="Sakurai T."/>
            <person name="Umezawa T."/>
            <person name="Bhattacharyya M.K."/>
            <person name="Sandhu D."/>
            <person name="Valliyodan B."/>
            <person name="Lindquist E."/>
            <person name="Peto M."/>
            <person name="Grant D."/>
            <person name="Shu S."/>
            <person name="Goodstein D."/>
            <person name="Barry K."/>
            <person name="Futrell-Griggs M."/>
            <person name="Abernathy B."/>
            <person name="Du J."/>
            <person name="Tian Z."/>
            <person name="Zhu L."/>
            <person name="Gill N."/>
            <person name="Joshi T."/>
            <person name="Libault M."/>
            <person name="Sethuraman A."/>
            <person name="Zhang X.-C."/>
            <person name="Shinozaki K."/>
            <person name="Nguyen H.T."/>
            <person name="Wing R.A."/>
            <person name="Cregan P."/>
            <person name="Specht J."/>
            <person name="Grimwood J."/>
            <person name="Rokhsar D."/>
            <person name="Stacey G."/>
            <person name="Shoemaker R.C."/>
            <person name="Jackson S.A."/>
        </authorList>
    </citation>
    <scope>NUCLEOTIDE SEQUENCE</scope>
    <source>
        <strain evidence="2">cv. Williams 82</strain>
        <tissue evidence="1">Callus</tissue>
    </source>
</reference>